<reference evidence="12 13" key="1">
    <citation type="submission" date="2021-03" db="EMBL/GenBank/DDBJ databases">
        <title>Lysobacter sp. nov. isolated from soil of gangwondo yeongwol, south Korea.</title>
        <authorList>
            <person name="Kim K.R."/>
            <person name="Kim K.H."/>
            <person name="Jeon C.O."/>
        </authorList>
    </citation>
    <scope>NUCLEOTIDE SEQUENCE [LARGE SCALE GENOMIC DNA]</scope>
    <source>
        <strain evidence="12 13">R19</strain>
    </source>
</reference>
<dbReference type="Pfam" id="PF07963">
    <property type="entry name" value="N_methyl"/>
    <property type="match status" value="1"/>
</dbReference>
<feature type="domain" description="Type II secretion system protein GspG C-terminal" evidence="11">
    <location>
        <begin position="41"/>
        <end position="142"/>
    </location>
</feature>
<dbReference type="GO" id="GO:0015627">
    <property type="term" value="C:type II protein secretion system complex"/>
    <property type="evidence" value="ECO:0007669"/>
    <property type="project" value="InterPro"/>
</dbReference>
<dbReference type="GO" id="GO:0015628">
    <property type="term" value="P:protein secretion by the type II secretion system"/>
    <property type="evidence" value="ECO:0007669"/>
    <property type="project" value="InterPro"/>
</dbReference>
<dbReference type="InterPro" id="IPR000983">
    <property type="entry name" value="Bac_GSPG_pilin"/>
</dbReference>
<keyword evidence="8 10" id="KW-1133">Transmembrane helix</keyword>
<dbReference type="InterPro" id="IPR012902">
    <property type="entry name" value="N_methyl_site"/>
</dbReference>
<dbReference type="PROSITE" id="PS00409">
    <property type="entry name" value="PROKAR_NTER_METHYL"/>
    <property type="match status" value="1"/>
</dbReference>
<evidence type="ECO:0000256" key="2">
    <source>
        <dbReference type="ARBA" id="ARBA00009984"/>
    </source>
</evidence>
<evidence type="ECO:0000256" key="5">
    <source>
        <dbReference type="ARBA" id="ARBA00022481"/>
    </source>
</evidence>
<dbReference type="Gene3D" id="3.30.700.10">
    <property type="entry name" value="Glycoprotein, Type 4 Pilin"/>
    <property type="match status" value="1"/>
</dbReference>
<gene>
    <name evidence="12" type="primary">gspG</name>
    <name evidence="12" type="ORF">I8J32_007680</name>
</gene>
<sequence>MKFKRSFKPVAARAAQRGFSLIEIIIVVVLIGGIVAFAASKIMGGKDSANVKLARSQVQTIAQKIEQFEMDTGRIPNTLEELVTAPGDASGWLGPYYKAGDLKDPWGTPFEYRTPGTNGPFDLKSLGADKKSGGTSVDADIVFE</sequence>
<comment type="subcellular location">
    <subcellularLocation>
        <location evidence="1">Cell inner membrane</location>
        <topology evidence="1">Single-pass membrane protein</topology>
    </subcellularLocation>
</comment>
<evidence type="ECO:0000313" key="12">
    <source>
        <dbReference type="EMBL" id="QSX79994.1"/>
    </source>
</evidence>
<evidence type="ECO:0000259" key="11">
    <source>
        <dbReference type="Pfam" id="PF08334"/>
    </source>
</evidence>
<dbReference type="InterPro" id="IPR010054">
    <property type="entry name" value="Type2_sec_GspG"/>
</dbReference>
<dbReference type="AlphaFoldDB" id="A0A974Y2A1"/>
<comment type="similarity">
    <text evidence="2">Belongs to the GSP G family.</text>
</comment>
<evidence type="ECO:0000313" key="13">
    <source>
        <dbReference type="Proteomes" id="UP000639274"/>
    </source>
</evidence>
<organism evidence="12 13">
    <name type="scientific">Agrilutibacter solisilvae</name>
    <dbReference type="NCBI Taxonomy" id="2763317"/>
    <lineage>
        <taxon>Bacteria</taxon>
        <taxon>Pseudomonadati</taxon>
        <taxon>Pseudomonadota</taxon>
        <taxon>Gammaproteobacteria</taxon>
        <taxon>Lysobacterales</taxon>
        <taxon>Lysobacteraceae</taxon>
        <taxon>Agrilutibacter</taxon>
    </lineage>
</organism>
<protein>
    <recommendedName>
        <fullName evidence="3">Type II secretion system core protein G</fullName>
    </recommendedName>
</protein>
<keyword evidence="7 10" id="KW-0812">Transmembrane</keyword>
<evidence type="ECO:0000256" key="4">
    <source>
        <dbReference type="ARBA" id="ARBA00022475"/>
    </source>
</evidence>
<dbReference type="PRINTS" id="PR00813">
    <property type="entry name" value="BCTERIALGSPG"/>
</dbReference>
<keyword evidence="5" id="KW-0488">Methylation</keyword>
<dbReference type="NCBIfam" id="TIGR02532">
    <property type="entry name" value="IV_pilin_GFxxxE"/>
    <property type="match status" value="1"/>
</dbReference>
<dbReference type="SUPFAM" id="SSF54523">
    <property type="entry name" value="Pili subunits"/>
    <property type="match status" value="1"/>
</dbReference>
<evidence type="ECO:0000256" key="7">
    <source>
        <dbReference type="ARBA" id="ARBA00022692"/>
    </source>
</evidence>
<evidence type="ECO:0000256" key="1">
    <source>
        <dbReference type="ARBA" id="ARBA00004377"/>
    </source>
</evidence>
<accession>A0A974Y2A1</accession>
<keyword evidence="9 10" id="KW-0472">Membrane</keyword>
<keyword evidence="6" id="KW-0997">Cell inner membrane</keyword>
<dbReference type="GO" id="GO:0005886">
    <property type="term" value="C:plasma membrane"/>
    <property type="evidence" value="ECO:0007669"/>
    <property type="project" value="UniProtKB-SubCell"/>
</dbReference>
<evidence type="ECO:0000256" key="8">
    <source>
        <dbReference type="ARBA" id="ARBA00022989"/>
    </source>
</evidence>
<evidence type="ECO:0000256" key="10">
    <source>
        <dbReference type="SAM" id="Phobius"/>
    </source>
</evidence>
<evidence type="ECO:0000256" key="9">
    <source>
        <dbReference type="ARBA" id="ARBA00023136"/>
    </source>
</evidence>
<dbReference type="EMBL" id="CP071518">
    <property type="protein sequence ID" value="QSX79994.1"/>
    <property type="molecule type" value="Genomic_DNA"/>
</dbReference>
<proteinExistence type="inferred from homology"/>
<evidence type="ECO:0000256" key="6">
    <source>
        <dbReference type="ARBA" id="ARBA00022519"/>
    </source>
</evidence>
<dbReference type="RefSeq" id="WP_200612991.1">
    <property type="nucleotide sequence ID" value="NZ_CP071518.1"/>
</dbReference>
<evidence type="ECO:0000256" key="3">
    <source>
        <dbReference type="ARBA" id="ARBA00020042"/>
    </source>
</evidence>
<dbReference type="Pfam" id="PF08334">
    <property type="entry name" value="T2SSG"/>
    <property type="match status" value="1"/>
</dbReference>
<dbReference type="InterPro" id="IPR045584">
    <property type="entry name" value="Pilin-like"/>
</dbReference>
<dbReference type="KEGG" id="lsf:I8J32_007680"/>
<feature type="transmembrane region" description="Helical" evidence="10">
    <location>
        <begin position="21"/>
        <end position="39"/>
    </location>
</feature>
<name>A0A974Y2A1_9GAMM</name>
<dbReference type="Proteomes" id="UP000639274">
    <property type="component" value="Chromosome"/>
</dbReference>
<keyword evidence="4" id="KW-1003">Cell membrane</keyword>
<dbReference type="NCBIfam" id="TIGR01710">
    <property type="entry name" value="typeII_sec_gspG"/>
    <property type="match status" value="1"/>
</dbReference>
<dbReference type="InterPro" id="IPR013545">
    <property type="entry name" value="T2SS_protein-GspG_C"/>
</dbReference>
<keyword evidence="13" id="KW-1185">Reference proteome</keyword>